<reference evidence="2" key="1">
    <citation type="submission" date="2020-02" db="EMBL/GenBank/DDBJ databases">
        <authorList>
            <person name="Meier V. D."/>
        </authorList>
    </citation>
    <scope>NUCLEOTIDE SEQUENCE</scope>
    <source>
        <strain evidence="2">AVDCRST_MAG77</strain>
    </source>
</reference>
<gene>
    <name evidence="2" type="ORF">AVDCRST_MAG77-5398</name>
</gene>
<evidence type="ECO:0000313" key="2">
    <source>
        <dbReference type="EMBL" id="CAA9298425.1"/>
    </source>
</evidence>
<sequence>MASEPEQQEHAPKSRAGRRQRAGATGVGSRLDELRRLSAEVRGPDLPSEIRPLTLKDVMAPSPTDELRAQSTAAAQPMAPGNQASADEAAEPRRLREAVEAGFADLSAKLDRVIALLERQDRPA</sequence>
<dbReference type="EMBL" id="CADCTC010000282">
    <property type="protein sequence ID" value="CAA9298425.1"/>
    <property type="molecule type" value="Genomic_DNA"/>
</dbReference>
<protein>
    <submittedName>
        <fullName evidence="2">Uncharacterized protein</fullName>
    </submittedName>
</protein>
<accession>A0A6J4K9H9</accession>
<dbReference type="AlphaFoldDB" id="A0A6J4K9H9"/>
<feature type="compositionally biased region" description="Basic and acidic residues" evidence="1">
    <location>
        <begin position="30"/>
        <end position="43"/>
    </location>
</feature>
<evidence type="ECO:0000256" key="1">
    <source>
        <dbReference type="SAM" id="MobiDB-lite"/>
    </source>
</evidence>
<feature type="region of interest" description="Disordered" evidence="1">
    <location>
        <begin position="1"/>
        <end position="93"/>
    </location>
</feature>
<proteinExistence type="predicted"/>
<name>A0A6J4K9H9_9CHLR</name>
<organism evidence="2">
    <name type="scientific">uncultured Chloroflexota bacterium</name>
    <dbReference type="NCBI Taxonomy" id="166587"/>
    <lineage>
        <taxon>Bacteria</taxon>
        <taxon>Bacillati</taxon>
        <taxon>Chloroflexota</taxon>
        <taxon>environmental samples</taxon>
    </lineage>
</organism>